<dbReference type="GO" id="GO:0051536">
    <property type="term" value="F:iron-sulfur cluster binding"/>
    <property type="evidence" value="ECO:0007669"/>
    <property type="project" value="UniProtKB-KW"/>
</dbReference>
<dbReference type="EMBL" id="JACHFJ010000009">
    <property type="protein sequence ID" value="MBB5373791.1"/>
    <property type="molecule type" value="Genomic_DNA"/>
</dbReference>
<dbReference type="InterPro" id="IPR058240">
    <property type="entry name" value="rSAM_sf"/>
</dbReference>
<keyword evidence="7" id="KW-1185">Reference proteome</keyword>
<organism evidence="6 7">
    <name type="scientific">Acidocella aromatica</name>
    <dbReference type="NCBI Taxonomy" id="1303579"/>
    <lineage>
        <taxon>Bacteria</taxon>
        <taxon>Pseudomonadati</taxon>
        <taxon>Pseudomonadota</taxon>
        <taxon>Alphaproteobacteria</taxon>
        <taxon>Acetobacterales</taxon>
        <taxon>Acidocellaceae</taxon>
        <taxon>Acidocella</taxon>
    </lineage>
</organism>
<dbReference type="GO" id="GO:0046872">
    <property type="term" value="F:metal ion binding"/>
    <property type="evidence" value="ECO:0007669"/>
    <property type="project" value="UniProtKB-KW"/>
</dbReference>
<keyword evidence="5" id="KW-0411">Iron-sulfur</keyword>
<gene>
    <name evidence="6" type="ORF">HNP71_002056</name>
</gene>
<evidence type="ECO:0000256" key="4">
    <source>
        <dbReference type="ARBA" id="ARBA00023004"/>
    </source>
</evidence>
<protein>
    <recommendedName>
        <fullName evidence="8">Radical SAM core domain-containing protein</fullName>
    </recommendedName>
</protein>
<keyword evidence="4" id="KW-0408">Iron</keyword>
<evidence type="ECO:0000313" key="7">
    <source>
        <dbReference type="Proteomes" id="UP000553706"/>
    </source>
</evidence>
<evidence type="ECO:0000256" key="3">
    <source>
        <dbReference type="ARBA" id="ARBA00022723"/>
    </source>
</evidence>
<reference evidence="6 7" key="1">
    <citation type="submission" date="2020-08" db="EMBL/GenBank/DDBJ databases">
        <title>Genomic Encyclopedia of Type Strains, Phase IV (KMG-IV): sequencing the most valuable type-strain genomes for metagenomic binning, comparative biology and taxonomic classification.</title>
        <authorList>
            <person name="Goeker M."/>
        </authorList>
    </citation>
    <scope>NUCLEOTIDE SEQUENCE [LARGE SCALE GENOMIC DNA]</scope>
    <source>
        <strain evidence="6 7">DSM 27026</strain>
    </source>
</reference>
<dbReference type="InterPro" id="IPR007197">
    <property type="entry name" value="rSAM"/>
</dbReference>
<dbReference type="Proteomes" id="UP000553706">
    <property type="component" value="Unassembled WGS sequence"/>
</dbReference>
<name>A0A840VQB2_9PROT</name>
<dbReference type="InterPro" id="IPR013785">
    <property type="entry name" value="Aldolase_TIM"/>
</dbReference>
<evidence type="ECO:0000313" key="6">
    <source>
        <dbReference type="EMBL" id="MBB5373791.1"/>
    </source>
</evidence>
<evidence type="ECO:0008006" key="8">
    <source>
        <dbReference type="Google" id="ProtNLM"/>
    </source>
</evidence>
<keyword evidence="2" id="KW-0949">S-adenosyl-L-methionine</keyword>
<evidence type="ECO:0000256" key="5">
    <source>
        <dbReference type="ARBA" id="ARBA00023014"/>
    </source>
</evidence>
<dbReference type="Gene3D" id="3.20.20.70">
    <property type="entry name" value="Aldolase class I"/>
    <property type="match status" value="1"/>
</dbReference>
<keyword evidence="3" id="KW-0479">Metal-binding</keyword>
<accession>A0A840VQB2</accession>
<comment type="cofactor">
    <cofactor evidence="1">
        <name>[4Fe-4S] cluster</name>
        <dbReference type="ChEBI" id="CHEBI:49883"/>
    </cofactor>
</comment>
<dbReference type="AlphaFoldDB" id="A0A840VQB2"/>
<dbReference type="SUPFAM" id="SSF102114">
    <property type="entry name" value="Radical SAM enzymes"/>
    <property type="match status" value="1"/>
</dbReference>
<dbReference type="SFLD" id="SFLDS00029">
    <property type="entry name" value="Radical_SAM"/>
    <property type="match status" value="1"/>
</dbReference>
<evidence type="ECO:0000256" key="1">
    <source>
        <dbReference type="ARBA" id="ARBA00001966"/>
    </source>
</evidence>
<evidence type="ECO:0000256" key="2">
    <source>
        <dbReference type="ARBA" id="ARBA00022691"/>
    </source>
</evidence>
<comment type="caution">
    <text evidence="6">The sequence shown here is derived from an EMBL/GenBank/DDBJ whole genome shotgun (WGS) entry which is preliminary data.</text>
</comment>
<dbReference type="CDD" id="cd01335">
    <property type="entry name" value="Radical_SAM"/>
    <property type="match status" value="1"/>
</dbReference>
<dbReference type="RefSeq" id="WP_183266808.1">
    <property type="nucleotide sequence ID" value="NZ_JACHFJ010000009.1"/>
</dbReference>
<proteinExistence type="predicted"/>
<sequence>MKSPADMKVIQIELTNACPRKCANCTRFCGHHEEPFFMDFETFKKAVDSLKGFRGIVGIMGGEPTIHPEFKKFMEYYRDNVGYDDYSTACYEPQKDFMRHILADAWHVDYSNHRGLWTSVTPRYYEHFELIQDTFGYQLLNDHSNPSMHQTLMVTRQELGVPDDEWVKMRDRCWVQNLWSASITPKGAFFCEVAAAMDATLGGPGGWPIEPGWWKRKPSEFGDQLKWCEMCSACLAMPSRDANDETDDVSPVWAKKLEEIRSPKVQKGLVNEFDPVAYQADKHSINQKVTPYIENQDERMGKTRGRLVPQKTTHVVWLTGRLSTAEAQTLLHEAKAAKQLDAVVSQDAAQRAVAEEAGVPFFTGPDALAELAKATRTKDWVLLIQDIKVPVTVAELIGNCVFNPGVVYWRNLQGGKLQFFNVRALSLAKGADLFCIETNYPARKTVELKAQKPEDYGLSKAEMFVRRLYKRFHWLKRALLGQPVSRGPIGELRSNRIQNSL</sequence>
<dbReference type="GO" id="GO:0003824">
    <property type="term" value="F:catalytic activity"/>
    <property type="evidence" value="ECO:0007669"/>
    <property type="project" value="InterPro"/>
</dbReference>